<dbReference type="PANTHER" id="PTHR22674:SF6">
    <property type="entry name" value="NTPASE KAP FAMILY P-LOOP DOMAIN-CONTAINING PROTEIN 1"/>
    <property type="match status" value="1"/>
</dbReference>
<organism evidence="2 3">
    <name type="scientific">Robinsoniella peoriensis</name>
    <dbReference type="NCBI Taxonomy" id="180332"/>
    <lineage>
        <taxon>Bacteria</taxon>
        <taxon>Bacillati</taxon>
        <taxon>Bacillota</taxon>
        <taxon>Clostridia</taxon>
        <taxon>Lachnospirales</taxon>
        <taxon>Lachnospiraceae</taxon>
        <taxon>Robinsoniella</taxon>
    </lineage>
</organism>
<dbReference type="Gene3D" id="3.40.50.300">
    <property type="entry name" value="P-loop containing nucleotide triphosphate hydrolases"/>
    <property type="match status" value="1"/>
</dbReference>
<dbReference type="InterPro" id="IPR011646">
    <property type="entry name" value="KAP_P-loop"/>
</dbReference>
<accession>A0A4U8QAR4</accession>
<protein>
    <submittedName>
        <fullName evidence="2">Putative P-loop ATPase</fullName>
    </submittedName>
</protein>
<dbReference type="InterPro" id="IPR052754">
    <property type="entry name" value="NTPase_KAP_P-loop"/>
</dbReference>
<sequence length="626" mass="72342">MWLDKESPIDLLAYSPFAELITNITANERLNPLTIGLFGRWGAGKSTLLKLVEKNIDERDVTKKKFVCVSLNSWVFEGYDDAKSAIMESLLRALMDNQPAFEELKDDIKGLIGRINFMKLGAATIRHGMPLIMSAINPATATLTMAQYFSKTKRKEILDDIKQVWNEKEVEENKDTAVENIRLFRKEFSDLIDKSHIDNLIVMIDDLDRCTPERVIETLEAVKLFLSVPKSTFIIAVDSQVMKYSIENKYPKITEGSEDFSDSYIEKIIQLPINIPELSETDIKNYLLLLICELFLSKGVPSIKANQLEILLSKVKEANIFVNGVKIDLEFVKSAFEHYDDSVLECGTINEFERMFEIIAKTSDVIASTLKGNPRQAKRFLNSFLIRKNLAEIYYKTDKEFNYAILAKLMALEYIDTGRFKELYKWAVENQKNPKIKELESITSISRNDEELPEEYRKWSDEKIVRWLKSDPIDLYEKKLLKYFYLTRESLDINVSVSDSLGKVELTIFNKILQSKRATDYGRTVEKLKDNKEIKYTKILDALIEEFRKNCKLLEKMQPIYICYSDYRSEIKDVLKKMKITEINLQTATVLSSMYQVDKSGFSDVVESLKNKGLDQSIVEIIVKEK</sequence>
<dbReference type="AlphaFoldDB" id="A0A4U8QAR4"/>
<dbReference type="EMBL" id="QGQD01000022">
    <property type="protein sequence ID" value="TLD02135.1"/>
    <property type="molecule type" value="Genomic_DNA"/>
</dbReference>
<dbReference type="PANTHER" id="PTHR22674">
    <property type="entry name" value="NTPASE, KAP FAMILY P-LOOP DOMAIN-CONTAINING 1"/>
    <property type="match status" value="1"/>
</dbReference>
<evidence type="ECO:0000313" key="2">
    <source>
        <dbReference type="EMBL" id="TLD02135.1"/>
    </source>
</evidence>
<proteinExistence type="predicted"/>
<evidence type="ECO:0000259" key="1">
    <source>
        <dbReference type="Pfam" id="PF07693"/>
    </source>
</evidence>
<feature type="domain" description="KAP NTPase" evidence="1">
    <location>
        <begin position="17"/>
        <end position="390"/>
    </location>
</feature>
<name>A0A4U8QAR4_9FIRM</name>
<keyword evidence="3" id="KW-1185">Reference proteome</keyword>
<dbReference type="InterPro" id="IPR027417">
    <property type="entry name" value="P-loop_NTPase"/>
</dbReference>
<dbReference type="SUPFAM" id="SSF52540">
    <property type="entry name" value="P-loop containing nucleoside triphosphate hydrolases"/>
    <property type="match status" value="1"/>
</dbReference>
<comment type="caution">
    <text evidence="2">The sequence shown here is derived from an EMBL/GenBank/DDBJ whole genome shotgun (WGS) entry which is preliminary data.</text>
</comment>
<dbReference type="Pfam" id="PF07693">
    <property type="entry name" value="KAP_NTPase"/>
    <property type="match status" value="1"/>
</dbReference>
<gene>
    <name evidence="2" type="ORF">DSM106044_00941</name>
</gene>
<reference evidence="2 3" key="1">
    <citation type="journal article" date="2019" name="Anaerobe">
        <title>Detection of Robinsoniella peoriensis in multiple bone samples of a trauma patient.</title>
        <authorList>
            <person name="Schrottner P."/>
            <person name="Hartwich K."/>
            <person name="Bunk B."/>
            <person name="Schober I."/>
            <person name="Helbig S."/>
            <person name="Rudolph W.W."/>
            <person name="Gunzer F."/>
        </authorList>
    </citation>
    <scope>NUCLEOTIDE SEQUENCE [LARGE SCALE GENOMIC DNA]</scope>
    <source>
        <strain evidence="2 3">DSM 106044</strain>
    </source>
</reference>
<dbReference type="RefSeq" id="WP_138001888.1">
    <property type="nucleotide sequence ID" value="NZ_QGQD01000022.1"/>
</dbReference>
<dbReference type="Proteomes" id="UP000306509">
    <property type="component" value="Unassembled WGS sequence"/>
</dbReference>
<evidence type="ECO:0000313" key="3">
    <source>
        <dbReference type="Proteomes" id="UP000306509"/>
    </source>
</evidence>